<dbReference type="GO" id="GO:0005886">
    <property type="term" value="C:plasma membrane"/>
    <property type="evidence" value="ECO:0007669"/>
    <property type="project" value="UniProtKB-SubCell"/>
</dbReference>
<comment type="caution">
    <text evidence="13">The sequence shown here is derived from an EMBL/GenBank/DDBJ whole genome shotgun (WGS) entry which is preliminary data.</text>
</comment>
<keyword evidence="15" id="KW-1185">Reference proteome</keyword>
<evidence type="ECO:0000313" key="13">
    <source>
        <dbReference type="EMBL" id="KAE9631856.1"/>
    </source>
</evidence>
<keyword evidence="7 12" id="KW-0997">Cell inner membrane</keyword>
<keyword evidence="9 12" id="KW-0201">Cytochrome c-type biogenesis</keyword>
<accession>A0A6A4RK20</accession>
<dbReference type="Proteomes" id="UP000305041">
    <property type="component" value="Unassembled WGS sequence"/>
</dbReference>
<dbReference type="GO" id="GO:0017004">
    <property type="term" value="P:cytochrome complex assembly"/>
    <property type="evidence" value="ECO:0007669"/>
    <property type="project" value="UniProtKB-KW"/>
</dbReference>
<dbReference type="Pfam" id="PF04995">
    <property type="entry name" value="CcmD"/>
    <property type="match status" value="1"/>
</dbReference>
<evidence type="ECO:0000256" key="2">
    <source>
        <dbReference type="ARBA" id="ARBA00004377"/>
    </source>
</evidence>
<dbReference type="Proteomes" id="UP000441586">
    <property type="component" value="Unassembled WGS sequence"/>
</dbReference>
<evidence type="ECO:0000313" key="14">
    <source>
        <dbReference type="EMBL" id="TLP60509.1"/>
    </source>
</evidence>
<keyword evidence="11 12" id="KW-0472">Membrane</keyword>
<keyword evidence="8 12" id="KW-0812">Transmembrane</keyword>
<dbReference type="EMBL" id="WSFO01000002">
    <property type="protein sequence ID" value="KAE9631856.1"/>
    <property type="molecule type" value="Genomic_DNA"/>
</dbReference>
<comment type="similarity">
    <text evidence="3 12">Belongs to the CcmD/CycX/HelD family.</text>
</comment>
<evidence type="ECO:0000256" key="12">
    <source>
        <dbReference type="RuleBase" id="RU363101"/>
    </source>
</evidence>
<dbReference type="AlphaFoldDB" id="A0A5R8Z429"/>
<evidence type="ECO:0000256" key="8">
    <source>
        <dbReference type="ARBA" id="ARBA00022692"/>
    </source>
</evidence>
<evidence type="ECO:0000256" key="7">
    <source>
        <dbReference type="ARBA" id="ARBA00022519"/>
    </source>
</evidence>
<evidence type="ECO:0000256" key="11">
    <source>
        <dbReference type="ARBA" id="ARBA00023136"/>
    </source>
</evidence>
<gene>
    <name evidence="13" type="primary">ccmD</name>
    <name evidence="14" type="ORF">FEE96_16620</name>
    <name evidence="13" type="ORF">GP644_04345</name>
</gene>
<evidence type="ECO:0000256" key="9">
    <source>
        <dbReference type="ARBA" id="ARBA00022748"/>
    </source>
</evidence>
<dbReference type="EMBL" id="VAUA01000008">
    <property type="protein sequence ID" value="TLP60509.1"/>
    <property type="molecule type" value="Genomic_DNA"/>
</dbReference>
<evidence type="ECO:0000256" key="10">
    <source>
        <dbReference type="ARBA" id="ARBA00022989"/>
    </source>
</evidence>
<organism evidence="13 16">
    <name type="scientific">Parasedimentitalea maritima</name>
    <dbReference type="NCBI Taxonomy" id="2578117"/>
    <lineage>
        <taxon>Bacteria</taxon>
        <taxon>Pseudomonadati</taxon>
        <taxon>Pseudomonadota</taxon>
        <taxon>Alphaproteobacteria</taxon>
        <taxon>Rhodobacterales</taxon>
        <taxon>Paracoccaceae</taxon>
        <taxon>Parasedimentitalea</taxon>
    </lineage>
</organism>
<dbReference type="NCBIfam" id="TIGR03141">
    <property type="entry name" value="cytochro_ccmD"/>
    <property type="match status" value="1"/>
</dbReference>
<evidence type="ECO:0000313" key="16">
    <source>
        <dbReference type="Proteomes" id="UP000441586"/>
    </source>
</evidence>
<keyword evidence="6 12" id="KW-1003">Cell membrane</keyword>
<reference evidence="13 16" key="2">
    <citation type="submission" date="2019-12" db="EMBL/GenBank/DDBJ databases">
        <authorList>
            <person name="Zhang Y.-J."/>
        </authorList>
    </citation>
    <scope>NUCLEOTIDE SEQUENCE [LARGE SCALE GENOMIC DNA]</scope>
    <source>
        <strain evidence="13 16">H18S-6</strain>
    </source>
</reference>
<accession>A0A5R8Z429</accession>
<dbReference type="InterPro" id="IPR007078">
    <property type="entry name" value="Haem_export_protD_CcmD"/>
</dbReference>
<evidence type="ECO:0000256" key="4">
    <source>
        <dbReference type="ARBA" id="ARBA00016461"/>
    </source>
</evidence>
<feature type="transmembrane region" description="Helical" evidence="12">
    <location>
        <begin position="12"/>
        <end position="31"/>
    </location>
</feature>
<name>A0A5R8Z429_9RHOB</name>
<protein>
    <recommendedName>
        <fullName evidence="4 12">Heme exporter protein D</fullName>
    </recommendedName>
</protein>
<sequence>MPDLGKYAETVLSAYVASIALLVLLVVISVVRGRRVRAEMDKVEKRVMGNG</sequence>
<dbReference type="GO" id="GO:0015886">
    <property type="term" value="P:heme transport"/>
    <property type="evidence" value="ECO:0007669"/>
    <property type="project" value="InterPro"/>
</dbReference>
<evidence type="ECO:0000256" key="5">
    <source>
        <dbReference type="ARBA" id="ARBA00022448"/>
    </source>
</evidence>
<evidence type="ECO:0000256" key="3">
    <source>
        <dbReference type="ARBA" id="ARBA00008741"/>
    </source>
</evidence>
<reference evidence="14 15" key="1">
    <citation type="submission" date="2019-05" db="EMBL/GenBank/DDBJ databases">
        <title>Draft genome sequence of Pelagicola sp. DSW4-44.</title>
        <authorList>
            <person name="Oh J."/>
        </authorList>
    </citation>
    <scope>NUCLEOTIDE SEQUENCE [LARGE SCALE GENOMIC DNA]</scope>
    <source>
        <strain evidence="14 15">DSW4-44</strain>
    </source>
</reference>
<comment type="subcellular location">
    <subcellularLocation>
        <location evidence="2 12">Cell inner membrane</location>
        <topology evidence="2 12">Single-pass membrane protein</topology>
    </subcellularLocation>
</comment>
<evidence type="ECO:0000256" key="6">
    <source>
        <dbReference type="ARBA" id="ARBA00022475"/>
    </source>
</evidence>
<keyword evidence="5 12" id="KW-0813">Transport</keyword>
<evidence type="ECO:0000256" key="1">
    <source>
        <dbReference type="ARBA" id="ARBA00002442"/>
    </source>
</evidence>
<proteinExistence type="inferred from homology"/>
<comment type="function">
    <text evidence="1 12">Required for the export of heme to the periplasm for the biogenesis of c-type cytochromes.</text>
</comment>
<evidence type="ECO:0000313" key="15">
    <source>
        <dbReference type="Proteomes" id="UP000305041"/>
    </source>
</evidence>
<keyword evidence="10 12" id="KW-1133">Transmembrane helix</keyword>